<evidence type="ECO:0000313" key="2">
    <source>
        <dbReference type="Proteomes" id="UP001165064"/>
    </source>
</evidence>
<name>A0ACB5TDM1_AMBMO</name>
<protein>
    <submittedName>
        <fullName evidence="1">Unnamed protein product</fullName>
    </submittedName>
</protein>
<sequence length="248" mass="26804">MPNENNPEREADTYPLSTLSAPSALPHLSSFWQELQNKQLSQQTQSDLSELINKLVNNNNENHGMLTPAMRSVANLSNVSKLSRKRTTLDAKHDEDEGDTEMVDAVAINSSNSHSNLPSLGSGVTFNEGRAVHIRKSATSPASKRRLIDTANNNNNILARLNTNNTATSPTNMMVSPDALPRMFTPSASSSHNPNTGGLPFTDDAQQLPLPSPSASPTHSGGDDDGDDENESKVNTTLTNTNEDQMKK</sequence>
<proteinExistence type="predicted"/>
<reference evidence="1" key="1">
    <citation type="submission" date="2023-04" db="EMBL/GenBank/DDBJ databases">
        <title>Ambrosiozyma monospora NBRC 10751.</title>
        <authorList>
            <person name="Ichikawa N."/>
            <person name="Sato H."/>
            <person name="Tonouchi N."/>
        </authorList>
    </citation>
    <scope>NUCLEOTIDE SEQUENCE</scope>
    <source>
        <strain evidence="1">NBRC 10751</strain>
    </source>
</reference>
<dbReference type="Proteomes" id="UP001165064">
    <property type="component" value="Unassembled WGS sequence"/>
</dbReference>
<accession>A0ACB5TDM1</accession>
<gene>
    <name evidence="1" type="ORF">Amon02_000791600</name>
</gene>
<organism evidence="1 2">
    <name type="scientific">Ambrosiozyma monospora</name>
    <name type="common">Yeast</name>
    <name type="synonym">Endomycopsis monosporus</name>
    <dbReference type="NCBI Taxonomy" id="43982"/>
    <lineage>
        <taxon>Eukaryota</taxon>
        <taxon>Fungi</taxon>
        <taxon>Dikarya</taxon>
        <taxon>Ascomycota</taxon>
        <taxon>Saccharomycotina</taxon>
        <taxon>Pichiomycetes</taxon>
        <taxon>Pichiales</taxon>
        <taxon>Pichiaceae</taxon>
        <taxon>Ambrosiozyma</taxon>
    </lineage>
</organism>
<evidence type="ECO:0000313" key="1">
    <source>
        <dbReference type="EMBL" id="GME86255.1"/>
    </source>
</evidence>
<keyword evidence="2" id="KW-1185">Reference proteome</keyword>
<comment type="caution">
    <text evidence="1">The sequence shown here is derived from an EMBL/GenBank/DDBJ whole genome shotgun (WGS) entry which is preliminary data.</text>
</comment>
<dbReference type="EMBL" id="BSXS01006797">
    <property type="protein sequence ID" value="GME86255.1"/>
    <property type="molecule type" value="Genomic_DNA"/>
</dbReference>